<reference evidence="1 2" key="1">
    <citation type="submission" date="2017-10" db="EMBL/GenBank/DDBJ databases">
        <title>Bacillus sp. nov., a halophilic bacterium isolated from a Yangshapao Lake.</title>
        <authorList>
            <person name="Wang H."/>
        </authorList>
    </citation>
    <scope>NUCLEOTIDE SEQUENCE [LARGE SCALE GENOMIC DNA]</scope>
    <source>
        <strain evidence="1 2">YSP-3</strain>
    </source>
</reference>
<name>A0A2W0H448_9BACI</name>
<comment type="caution">
    <text evidence="1">The sequence shown here is derived from an EMBL/GenBank/DDBJ whole genome shotgun (WGS) entry which is preliminary data.</text>
</comment>
<dbReference type="InterPro" id="IPR013421">
    <property type="entry name" value="CRISPR-assoc_prot_Cas5_HALMA"/>
</dbReference>
<dbReference type="EMBL" id="PDOF01000002">
    <property type="protein sequence ID" value="PYZ96613.1"/>
    <property type="molecule type" value="Genomic_DNA"/>
</dbReference>
<dbReference type="Proteomes" id="UP000248066">
    <property type="component" value="Unassembled WGS sequence"/>
</dbReference>
<organism evidence="1 2">
    <name type="scientific">Alteribacter lacisalsi</name>
    <dbReference type="NCBI Taxonomy" id="2045244"/>
    <lineage>
        <taxon>Bacteria</taxon>
        <taxon>Bacillati</taxon>
        <taxon>Bacillota</taxon>
        <taxon>Bacilli</taxon>
        <taxon>Bacillales</taxon>
        <taxon>Bacillaceae</taxon>
        <taxon>Alteribacter</taxon>
    </lineage>
</organism>
<keyword evidence="2" id="KW-1185">Reference proteome</keyword>
<dbReference type="NCBIfam" id="TIGR02592">
    <property type="entry name" value="cas_Cas5h"/>
    <property type="match status" value="1"/>
</dbReference>
<proteinExistence type="predicted"/>
<dbReference type="RefSeq" id="WP_110520489.1">
    <property type="nucleotide sequence ID" value="NZ_PDOF01000002.1"/>
</dbReference>
<dbReference type="AlphaFoldDB" id="A0A2W0H448"/>
<evidence type="ECO:0000313" key="1">
    <source>
        <dbReference type="EMBL" id="PYZ96613.1"/>
    </source>
</evidence>
<accession>A0A2W0H448</accession>
<protein>
    <submittedName>
        <fullName evidence="1">Type I-B CRISPR-associated protein Cas5</fullName>
    </submittedName>
</protein>
<evidence type="ECO:0000313" key="2">
    <source>
        <dbReference type="Proteomes" id="UP000248066"/>
    </source>
</evidence>
<dbReference type="OrthoDB" id="5363158at2"/>
<gene>
    <name evidence="1" type="primary">cas5b</name>
    <name evidence="1" type="ORF">CR205_12975</name>
</gene>
<sequence>MRALLFELTSEFGMLKRPDIRSGKGRHFTYNHIHKVAVLGIIGAVCGYEGYNIHSLRRRLGEEVTYFPEFYDKLKSLKVGIVPNVEYDSFTKDESNFTDTTNFSNSDGTLMVKEQWLRNPSWTIYILLDGSAEEDVENRIIDKFTNKKAVFIPYIGKNDHPATISEVVVSDLSIASSGKIDSLFELAEGIEEDILEQEDEMDYFLKEQLPVKLSKENGNYVHSQMAYTDAEINVERYVCGETGKQVMFV</sequence>